<accession>A0ACB9NGQ0</accession>
<dbReference type="Proteomes" id="UP000828941">
    <property type="component" value="Chromosome 6"/>
</dbReference>
<protein>
    <submittedName>
        <fullName evidence="1">Uncharacterized protein</fullName>
    </submittedName>
</protein>
<organism evidence="1 2">
    <name type="scientific">Bauhinia variegata</name>
    <name type="common">Purple orchid tree</name>
    <name type="synonym">Phanera variegata</name>
    <dbReference type="NCBI Taxonomy" id="167791"/>
    <lineage>
        <taxon>Eukaryota</taxon>
        <taxon>Viridiplantae</taxon>
        <taxon>Streptophyta</taxon>
        <taxon>Embryophyta</taxon>
        <taxon>Tracheophyta</taxon>
        <taxon>Spermatophyta</taxon>
        <taxon>Magnoliopsida</taxon>
        <taxon>eudicotyledons</taxon>
        <taxon>Gunneridae</taxon>
        <taxon>Pentapetalae</taxon>
        <taxon>rosids</taxon>
        <taxon>fabids</taxon>
        <taxon>Fabales</taxon>
        <taxon>Fabaceae</taxon>
        <taxon>Cercidoideae</taxon>
        <taxon>Cercideae</taxon>
        <taxon>Bauhiniinae</taxon>
        <taxon>Bauhinia</taxon>
    </lineage>
</organism>
<comment type="caution">
    <text evidence="1">The sequence shown here is derived from an EMBL/GenBank/DDBJ whole genome shotgun (WGS) entry which is preliminary data.</text>
</comment>
<reference evidence="1 2" key="1">
    <citation type="journal article" date="2022" name="DNA Res.">
        <title>Chromosomal-level genome assembly of the orchid tree Bauhinia variegata (Leguminosae; Cercidoideae) supports the allotetraploid origin hypothesis of Bauhinia.</title>
        <authorList>
            <person name="Zhong Y."/>
            <person name="Chen Y."/>
            <person name="Zheng D."/>
            <person name="Pang J."/>
            <person name="Liu Y."/>
            <person name="Luo S."/>
            <person name="Meng S."/>
            <person name="Qian L."/>
            <person name="Wei D."/>
            <person name="Dai S."/>
            <person name="Zhou R."/>
        </authorList>
    </citation>
    <scope>NUCLEOTIDE SEQUENCE [LARGE SCALE GENOMIC DNA]</scope>
    <source>
        <strain evidence="1">BV-YZ2020</strain>
    </source>
</reference>
<dbReference type="EMBL" id="CM039431">
    <property type="protein sequence ID" value="KAI4335637.1"/>
    <property type="molecule type" value="Genomic_DNA"/>
</dbReference>
<proteinExistence type="predicted"/>
<gene>
    <name evidence="1" type="ORF">L6164_014269</name>
</gene>
<name>A0ACB9NGQ0_BAUVA</name>
<evidence type="ECO:0000313" key="1">
    <source>
        <dbReference type="EMBL" id="KAI4335637.1"/>
    </source>
</evidence>
<keyword evidence="2" id="KW-1185">Reference proteome</keyword>
<sequence>MRAIGLLCVLCVWSALLAVEARRAPGLAAMNQGRDSDAFPDKNMYYSDGFYYYSPVPGTPFYFARPIPGLPNPQMIPPFSLPWKPLPRSPPTVPDPSPSNRLKSPPFPPMASPPPHTVAPPPPRGTPSPPIDRSNDCWGATSFSTSCRNNVCCTTIVYTGTDCSTGTPRPYRKVKRGCSP</sequence>
<evidence type="ECO:0000313" key="2">
    <source>
        <dbReference type="Proteomes" id="UP000828941"/>
    </source>
</evidence>